<reference evidence="1 2" key="1">
    <citation type="submission" date="2020-02" db="EMBL/GenBank/DDBJ databases">
        <title>Draft genome sequence of Haematococcus lacustris strain NIES-144.</title>
        <authorList>
            <person name="Morimoto D."/>
            <person name="Nakagawa S."/>
            <person name="Yoshida T."/>
            <person name="Sawayama S."/>
        </authorList>
    </citation>
    <scope>NUCLEOTIDE SEQUENCE [LARGE SCALE GENOMIC DNA]</scope>
    <source>
        <strain evidence="1 2">NIES-144</strain>
    </source>
</reference>
<dbReference type="AlphaFoldDB" id="A0A699Z880"/>
<feature type="non-terminal residue" evidence="1">
    <location>
        <position position="1"/>
    </location>
</feature>
<accession>A0A699Z880</accession>
<comment type="caution">
    <text evidence="1">The sequence shown here is derived from an EMBL/GenBank/DDBJ whole genome shotgun (WGS) entry which is preliminary data.</text>
</comment>
<protein>
    <submittedName>
        <fullName evidence="1">Uncharacterized protein</fullName>
    </submittedName>
</protein>
<dbReference type="Proteomes" id="UP000485058">
    <property type="component" value="Unassembled WGS sequence"/>
</dbReference>
<organism evidence="1 2">
    <name type="scientific">Haematococcus lacustris</name>
    <name type="common">Green alga</name>
    <name type="synonym">Haematococcus pluvialis</name>
    <dbReference type="NCBI Taxonomy" id="44745"/>
    <lineage>
        <taxon>Eukaryota</taxon>
        <taxon>Viridiplantae</taxon>
        <taxon>Chlorophyta</taxon>
        <taxon>core chlorophytes</taxon>
        <taxon>Chlorophyceae</taxon>
        <taxon>CS clade</taxon>
        <taxon>Chlamydomonadales</taxon>
        <taxon>Haematococcaceae</taxon>
        <taxon>Haematococcus</taxon>
    </lineage>
</organism>
<gene>
    <name evidence="1" type="ORF">HaLaN_14462</name>
</gene>
<proteinExistence type="predicted"/>
<name>A0A699Z880_HAELA</name>
<evidence type="ECO:0000313" key="2">
    <source>
        <dbReference type="Proteomes" id="UP000485058"/>
    </source>
</evidence>
<dbReference type="EMBL" id="BLLF01001198">
    <property type="protein sequence ID" value="GFH17765.1"/>
    <property type="molecule type" value="Genomic_DNA"/>
</dbReference>
<evidence type="ECO:0000313" key="1">
    <source>
        <dbReference type="EMBL" id="GFH17765.1"/>
    </source>
</evidence>
<keyword evidence="2" id="KW-1185">Reference proteome</keyword>
<sequence length="23" mass="2480">MAKARVSIEGEGRTLEAFWDAAA</sequence>